<name>A0A1A9K7E5_9PSED</name>
<proteinExistence type="predicted"/>
<dbReference type="RefSeq" id="WP_064582066.1">
    <property type="nucleotide sequence ID" value="NZ_CP015878.1"/>
</dbReference>
<dbReference type="AlphaFoldDB" id="A0A1A9K7E5"/>
<keyword evidence="2" id="KW-0472">Membrane</keyword>
<accession>A0A1A9K7E5</accession>
<evidence type="ECO:0000313" key="4">
    <source>
        <dbReference type="Proteomes" id="UP000077748"/>
    </source>
</evidence>
<evidence type="ECO:0000256" key="2">
    <source>
        <dbReference type="SAM" id="Phobius"/>
    </source>
</evidence>
<evidence type="ECO:0000313" key="3">
    <source>
        <dbReference type="EMBL" id="ANI13462.1"/>
    </source>
</evidence>
<feature type="transmembrane region" description="Helical" evidence="2">
    <location>
        <begin position="32"/>
        <end position="49"/>
    </location>
</feature>
<organism evidence="3 4">
    <name type="scientific">Pseudomonas citronellolis</name>
    <dbReference type="NCBI Taxonomy" id="53408"/>
    <lineage>
        <taxon>Bacteria</taxon>
        <taxon>Pseudomonadati</taxon>
        <taxon>Pseudomonadota</taxon>
        <taxon>Gammaproteobacteria</taxon>
        <taxon>Pseudomonadales</taxon>
        <taxon>Pseudomonadaceae</taxon>
        <taxon>Pseudomonas</taxon>
    </lineage>
</organism>
<keyword evidence="2" id="KW-1133">Transmembrane helix</keyword>
<keyword evidence="2" id="KW-0812">Transmembrane</keyword>
<protein>
    <submittedName>
        <fullName evidence="3">Uncharacterized protein</fullName>
    </submittedName>
</protein>
<sequence>MRWRRTRPATTRELLRAEHQPRAQVARSYRPLLWAALALAVAFAALHFWRGSQQAETQRRIDALQAGNAALAADLQRQRLLTAEAQATREQLQRRIDQMSGELKKLKTDLAFYRQQKPAK</sequence>
<dbReference type="EMBL" id="CP015878">
    <property type="protein sequence ID" value="ANI13462.1"/>
    <property type="molecule type" value="Genomic_DNA"/>
</dbReference>
<dbReference type="Proteomes" id="UP000077748">
    <property type="component" value="Chromosome"/>
</dbReference>
<gene>
    <name evidence="3" type="ORF">A9C11_05450</name>
</gene>
<feature type="coiled-coil region" evidence="1">
    <location>
        <begin position="75"/>
        <end position="116"/>
    </location>
</feature>
<reference evidence="3 4" key="1">
    <citation type="submission" date="2016-05" db="EMBL/GenBank/DDBJ databases">
        <title>Genome Sequence of Pseudomonas citronellolis Strain SJTE-3, an Estrogens and Persistent Organic Pollutants degradation strain.</title>
        <authorList>
            <person name="Liang R."/>
        </authorList>
    </citation>
    <scope>NUCLEOTIDE SEQUENCE [LARGE SCALE GENOMIC DNA]</scope>
    <source>
        <strain evidence="3 4">SJTE-3</strain>
    </source>
</reference>
<keyword evidence="1" id="KW-0175">Coiled coil</keyword>
<evidence type="ECO:0000256" key="1">
    <source>
        <dbReference type="SAM" id="Coils"/>
    </source>
</evidence>